<keyword evidence="3" id="KW-0997">Cell inner membrane</keyword>
<evidence type="ECO:0000256" key="4">
    <source>
        <dbReference type="ARBA" id="ARBA00022692"/>
    </source>
</evidence>
<keyword evidence="5 7" id="KW-1133">Transmembrane helix</keyword>
<proteinExistence type="predicted"/>
<name>X1IES5_9ZZZZ</name>
<dbReference type="PANTHER" id="PTHR33362">
    <property type="entry name" value="SIALIC ACID TRAP TRANSPORTER PERMEASE PROTEIN SIAT-RELATED"/>
    <property type="match status" value="1"/>
</dbReference>
<dbReference type="Pfam" id="PF06808">
    <property type="entry name" value="DctM"/>
    <property type="match status" value="1"/>
</dbReference>
<accession>X1IES5</accession>
<dbReference type="AlphaFoldDB" id="X1IES5"/>
<evidence type="ECO:0000313" key="9">
    <source>
        <dbReference type="EMBL" id="GAH80207.1"/>
    </source>
</evidence>
<evidence type="ECO:0000256" key="7">
    <source>
        <dbReference type="SAM" id="Phobius"/>
    </source>
</evidence>
<evidence type="ECO:0000256" key="2">
    <source>
        <dbReference type="ARBA" id="ARBA00022475"/>
    </source>
</evidence>
<keyword evidence="4 7" id="KW-0812">Transmembrane</keyword>
<feature type="transmembrane region" description="Helical" evidence="7">
    <location>
        <begin position="39"/>
        <end position="59"/>
    </location>
</feature>
<dbReference type="EMBL" id="BARU01039357">
    <property type="protein sequence ID" value="GAH80207.1"/>
    <property type="molecule type" value="Genomic_DNA"/>
</dbReference>
<evidence type="ECO:0000256" key="5">
    <source>
        <dbReference type="ARBA" id="ARBA00022989"/>
    </source>
</evidence>
<dbReference type="InterPro" id="IPR004681">
    <property type="entry name" value="TRAP_DctM"/>
</dbReference>
<gene>
    <name evidence="9" type="ORF">S03H2_61011</name>
</gene>
<comment type="caution">
    <text evidence="9">The sequence shown here is derived from an EMBL/GenBank/DDBJ whole genome shotgun (WGS) entry which is preliminary data.</text>
</comment>
<dbReference type="GO" id="GO:0022857">
    <property type="term" value="F:transmembrane transporter activity"/>
    <property type="evidence" value="ECO:0007669"/>
    <property type="project" value="TreeGrafter"/>
</dbReference>
<organism evidence="9">
    <name type="scientific">marine sediment metagenome</name>
    <dbReference type="NCBI Taxonomy" id="412755"/>
    <lineage>
        <taxon>unclassified sequences</taxon>
        <taxon>metagenomes</taxon>
        <taxon>ecological metagenomes</taxon>
    </lineage>
</organism>
<sequence>CAGFAAVSGSSLATAATMGTVALPEMKRYKYDDRLATGAVAAGGTIGILIPPSVILILYGVITEQSIGKLFLAGFIPGVLEAVFYMFTIYVLCKCNPDLLQLQYSSAKATPIDANYECIITPYLGSSVVM</sequence>
<keyword evidence="6 7" id="KW-0472">Membrane</keyword>
<dbReference type="InterPro" id="IPR010656">
    <property type="entry name" value="DctM"/>
</dbReference>
<dbReference type="PANTHER" id="PTHR33362:SF5">
    <property type="entry name" value="C4-DICARBOXYLATE TRAP TRANSPORTER LARGE PERMEASE PROTEIN DCTM"/>
    <property type="match status" value="1"/>
</dbReference>
<evidence type="ECO:0000256" key="6">
    <source>
        <dbReference type="ARBA" id="ARBA00023136"/>
    </source>
</evidence>
<evidence type="ECO:0000256" key="3">
    <source>
        <dbReference type="ARBA" id="ARBA00022519"/>
    </source>
</evidence>
<evidence type="ECO:0000256" key="1">
    <source>
        <dbReference type="ARBA" id="ARBA00004429"/>
    </source>
</evidence>
<evidence type="ECO:0000259" key="8">
    <source>
        <dbReference type="Pfam" id="PF06808"/>
    </source>
</evidence>
<feature type="transmembrane region" description="Helical" evidence="7">
    <location>
        <begin position="71"/>
        <end position="92"/>
    </location>
</feature>
<dbReference type="GO" id="GO:0005886">
    <property type="term" value="C:plasma membrane"/>
    <property type="evidence" value="ECO:0007669"/>
    <property type="project" value="UniProtKB-SubCell"/>
</dbReference>
<keyword evidence="2" id="KW-1003">Cell membrane</keyword>
<feature type="domain" description="TRAP C4-dicarboxylate transport system permease DctM subunit" evidence="8">
    <location>
        <begin position="1"/>
        <end position="94"/>
    </location>
</feature>
<protein>
    <recommendedName>
        <fullName evidence="8">TRAP C4-dicarboxylate transport system permease DctM subunit domain-containing protein</fullName>
    </recommendedName>
</protein>
<feature type="non-terminal residue" evidence="9">
    <location>
        <position position="1"/>
    </location>
</feature>
<reference evidence="9" key="1">
    <citation type="journal article" date="2014" name="Front. Microbiol.">
        <title>High frequency of phylogenetically diverse reductive dehalogenase-homologous genes in deep subseafloor sedimentary metagenomes.</title>
        <authorList>
            <person name="Kawai M."/>
            <person name="Futagami T."/>
            <person name="Toyoda A."/>
            <person name="Takaki Y."/>
            <person name="Nishi S."/>
            <person name="Hori S."/>
            <person name="Arai W."/>
            <person name="Tsubouchi T."/>
            <person name="Morono Y."/>
            <person name="Uchiyama I."/>
            <person name="Ito T."/>
            <person name="Fujiyama A."/>
            <person name="Inagaki F."/>
            <person name="Takami H."/>
        </authorList>
    </citation>
    <scope>NUCLEOTIDE SEQUENCE</scope>
    <source>
        <strain evidence="9">Expedition CK06-06</strain>
    </source>
</reference>
<comment type="subcellular location">
    <subcellularLocation>
        <location evidence="1">Cell inner membrane</location>
        <topology evidence="1">Multi-pass membrane protein</topology>
    </subcellularLocation>
</comment>